<dbReference type="GO" id="GO:0016740">
    <property type="term" value="F:transferase activity"/>
    <property type="evidence" value="ECO:0007669"/>
    <property type="project" value="UniProtKB-KW"/>
</dbReference>
<dbReference type="Pfam" id="PF00581">
    <property type="entry name" value="Rhodanese"/>
    <property type="match status" value="1"/>
</dbReference>
<dbReference type="EMBL" id="HBUF01328192">
    <property type="protein sequence ID" value="CAG6696309.1"/>
    <property type="molecule type" value="Transcribed_RNA"/>
</dbReference>
<dbReference type="EMBL" id="HBUF01601880">
    <property type="protein sequence ID" value="CAG6776319.1"/>
    <property type="molecule type" value="Transcribed_RNA"/>
</dbReference>
<name>A0A8D8PMI2_9HEMI</name>
<dbReference type="EMBL" id="HBUF01007527">
    <property type="protein sequence ID" value="CAG6607341.1"/>
    <property type="molecule type" value="Transcribed_RNA"/>
</dbReference>
<feature type="domain" description="Rhodanese" evidence="1">
    <location>
        <begin position="71"/>
        <end position="173"/>
    </location>
</feature>
<dbReference type="PANTHER" id="PTHR44086">
    <property type="entry name" value="THIOSULFATE SULFURTRANSFERASE RDL2, MITOCHONDRIAL-RELATED"/>
    <property type="match status" value="1"/>
</dbReference>
<accession>A0A8D8PMI2</accession>
<dbReference type="EMBL" id="HBUF01328191">
    <property type="protein sequence ID" value="CAG6696307.1"/>
    <property type="molecule type" value="Transcribed_RNA"/>
</dbReference>
<dbReference type="PANTHER" id="PTHR44086:SF14">
    <property type="entry name" value="RHODANESE DOMAIN-CONTAINING PROTEIN"/>
    <property type="match status" value="1"/>
</dbReference>
<dbReference type="EMBL" id="HBUF01370474">
    <property type="protein sequence ID" value="CAG6725912.1"/>
    <property type="molecule type" value="Transcribed_RNA"/>
</dbReference>
<dbReference type="PROSITE" id="PS50206">
    <property type="entry name" value="RHODANESE_3"/>
    <property type="match status" value="1"/>
</dbReference>
<dbReference type="InterPro" id="IPR036873">
    <property type="entry name" value="Rhodanese-like_dom_sf"/>
</dbReference>
<sequence length="178" mass="20547">MAMSHLRSSRCLFYLQKIVMQQAIFASVKAFPSAELTSRPIMTTAPDPYCHPSTLINIPQIQLYDFEQHLNNNTACIIDVREPKELQETGRIPNSVNIPLGEVRDAFELSPAQFQQKYKYSKPSPDKTLVLTCRSGKRSQIACEVLHKQGYERVINYCEGWLGWEQKLKQEQQEQQKQ</sequence>
<dbReference type="Gene3D" id="3.40.250.10">
    <property type="entry name" value="Rhodanese-like domain"/>
    <property type="match status" value="1"/>
</dbReference>
<proteinExistence type="predicted"/>
<evidence type="ECO:0000313" key="2">
    <source>
        <dbReference type="EMBL" id="CAG6607341.1"/>
    </source>
</evidence>
<keyword evidence="2" id="KW-0808">Transferase</keyword>
<dbReference type="InterPro" id="IPR001763">
    <property type="entry name" value="Rhodanese-like_dom"/>
</dbReference>
<protein>
    <submittedName>
        <fullName evidence="2">Thiosulfate sulfurtransferase, mitochondrial</fullName>
    </submittedName>
</protein>
<dbReference type="SMART" id="SM00450">
    <property type="entry name" value="RHOD"/>
    <property type="match status" value="1"/>
</dbReference>
<organism evidence="2">
    <name type="scientific">Cacopsylla melanoneura</name>
    <dbReference type="NCBI Taxonomy" id="428564"/>
    <lineage>
        <taxon>Eukaryota</taxon>
        <taxon>Metazoa</taxon>
        <taxon>Ecdysozoa</taxon>
        <taxon>Arthropoda</taxon>
        <taxon>Hexapoda</taxon>
        <taxon>Insecta</taxon>
        <taxon>Pterygota</taxon>
        <taxon>Neoptera</taxon>
        <taxon>Paraneoptera</taxon>
        <taxon>Hemiptera</taxon>
        <taxon>Sternorrhyncha</taxon>
        <taxon>Psylloidea</taxon>
        <taxon>Psyllidae</taxon>
        <taxon>Psyllinae</taxon>
        <taxon>Cacopsylla</taxon>
    </lineage>
</organism>
<dbReference type="EMBL" id="HBUF01328193">
    <property type="protein sequence ID" value="CAG6696311.1"/>
    <property type="molecule type" value="Transcribed_RNA"/>
</dbReference>
<evidence type="ECO:0000259" key="1">
    <source>
        <dbReference type="PROSITE" id="PS50206"/>
    </source>
</evidence>
<reference evidence="2" key="1">
    <citation type="submission" date="2021-05" db="EMBL/GenBank/DDBJ databases">
        <authorList>
            <person name="Alioto T."/>
            <person name="Alioto T."/>
            <person name="Gomez Garrido J."/>
        </authorList>
    </citation>
    <scope>NUCLEOTIDE SEQUENCE</scope>
</reference>
<dbReference type="SUPFAM" id="SSF52821">
    <property type="entry name" value="Rhodanese/Cell cycle control phosphatase"/>
    <property type="match status" value="1"/>
</dbReference>
<dbReference type="AlphaFoldDB" id="A0A8D8PMI2"/>